<keyword evidence="1" id="KW-0805">Transcription regulation</keyword>
<dbReference type="SMART" id="SM00347">
    <property type="entry name" value="HTH_MARR"/>
    <property type="match status" value="1"/>
</dbReference>
<keyword evidence="3" id="KW-0804">Transcription</keyword>
<dbReference type="InterPro" id="IPR036390">
    <property type="entry name" value="WH_DNA-bd_sf"/>
</dbReference>
<dbReference type="Proteomes" id="UP000076630">
    <property type="component" value="Unassembled WGS sequence"/>
</dbReference>
<dbReference type="EMBL" id="LQNU01000032">
    <property type="protein sequence ID" value="KZE84035.1"/>
    <property type="molecule type" value="Genomic_DNA"/>
</dbReference>
<keyword evidence="6" id="KW-1185">Reference proteome</keyword>
<accession>A0A164AL16</accession>
<dbReference type="InterPro" id="IPR000835">
    <property type="entry name" value="HTH_MarR-typ"/>
</dbReference>
<dbReference type="PANTHER" id="PTHR33164">
    <property type="entry name" value="TRANSCRIPTIONAL REGULATOR, MARR FAMILY"/>
    <property type="match status" value="1"/>
</dbReference>
<dbReference type="Gene3D" id="1.10.10.10">
    <property type="entry name" value="Winged helix-like DNA-binding domain superfamily/Winged helix DNA-binding domain"/>
    <property type="match status" value="1"/>
</dbReference>
<dbReference type="SUPFAM" id="SSF46785">
    <property type="entry name" value="Winged helix' DNA-binding domain"/>
    <property type="match status" value="1"/>
</dbReference>
<dbReference type="RefSeq" id="WP_038988085.1">
    <property type="nucleotide sequence ID" value="NZ_JACALK010000004.1"/>
</dbReference>
<dbReference type="PANTHER" id="PTHR33164:SF64">
    <property type="entry name" value="TRANSCRIPTIONAL REGULATOR SLYA"/>
    <property type="match status" value="1"/>
</dbReference>
<gene>
    <name evidence="5" type="ORF">AV926_02610</name>
</gene>
<protein>
    <submittedName>
        <fullName evidence="5">MarR family transcriptional regulator</fullName>
    </submittedName>
</protein>
<evidence type="ECO:0000256" key="1">
    <source>
        <dbReference type="ARBA" id="ARBA00023015"/>
    </source>
</evidence>
<evidence type="ECO:0000259" key="4">
    <source>
        <dbReference type="PROSITE" id="PS50995"/>
    </source>
</evidence>
<dbReference type="InterPro" id="IPR036388">
    <property type="entry name" value="WH-like_DNA-bd_sf"/>
</dbReference>
<name>A0A164AL16_9FLAO</name>
<evidence type="ECO:0000313" key="5">
    <source>
        <dbReference type="EMBL" id="KZE84035.1"/>
    </source>
</evidence>
<organism evidence="5 6">
    <name type="scientific">Myroides marinus</name>
    <dbReference type="NCBI Taxonomy" id="703342"/>
    <lineage>
        <taxon>Bacteria</taxon>
        <taxon>Pseudomonadati</taxon>
        <taxon>Bacteroidota</taxon>
        <taxon>Flavobacteriia</taxon>
        <taxon>Flavobacteriales</taxon>
        <taxon>Flavobacteriaceae</taxon>
        <taxon>Myroides</taxon>
    </lineage>
</organism>
<dbReference type="AlphaFoldDB" id="A0A164AL16"/>
<evidence type="ECO:0000313" key="6">
    <source>
        <dbReference type="Proteomes" id="UP000076630"/>
    </source>
</evidence>
<dbReference type="PROSITE" id="PS50995">
    <property type="entry name" value="HTH_MARR_2"/>
    <property type="match status" value="1"/>
</dbReference>
<evidence type="ECO:0000256" key="2">
    <source>
        <dbReference type="ARBA" id="ARBA00023125"/>
    </source>
</evidence>
<dbReference type="OrthoDB" id="9806864at2"/>
<reference evidence="5 6" key="1">
    <citation type="submission" date="2016-01" db="EMBL/GenBank/DDBJ databases">
        <title>Whole genome sequencing of Myroides marinus L41.</title>
        <authorList>
            <person name="Hong K.W."/>
        </authorList>
    </citation>
    <scope>NUCLEOTIDE SEQUENCE [LARGE SCALE GENOMIC DNA]</scope>
    <source>
        <strain evidence="5 6">L41</strain>
    </source>
</reference>
<dbReference type="InterPro" id="IPR039422">
    <property type="entry name" value="MarR/SlyA-like"/>
</dbReference>
<dbReference type="Pfam" id="PF01047">
    <property type="entry name" value="MarR"/>
    <property type="match status" value="1"/>
</dbReference>
<dbReference type="GO" id="GO:0003700">
    <property type="term" value="F:DNA-binding transcription factor activity"/>
    <property type="evidence" value="ECO:0007669"/>
    <property type="project" value="InterPro"/>
</dbReference>
<comment type="caution">
    <text evidence="5">The sequence shown here is derived from an EMBL/GenBank/DDBJ whole genome shotgun (WGS) entry which is preliminary data.</text>
</comment>
<keyword evidence="2" id="KW-0238">DNA-binding</keyword>
<dbReference type="GO" id="GO:0003677">
    <property type="term" value="F:DNA binding"/>
    <property type="evidence" value="ECO:0007669"/>
    <property type="project" value="UniProtKB-KW"/>
</dbReference>
<evidence type="ECO:0000256" key="3">
    <source>
        <dbReference type="ARBA" id="ARBA00023163"/>
    </source>
</evidence>
<feature type="domain" description="HTH marR-type" evidence="4">
    <location>
        <begin position="13"/>
        <end position="155"/>
    </location>
</feature>
<sequence length="156" mass="17574">MSESVEFPFKAPEESSGYLLWQVTMLWQRAMKRELDKLDITHTQFVLMAALGWLSKKGGIITQIDIANHSNTDRMMVSKVLRTLEDKKVIKRKDHPVDTRAKVISLTSSGEGLLQSALKVVGEVDNAFFDTLGPYRPIVDINLKTLFDTHNDGVAK</sequence>
<dbReference type="GO" id="GO:0006950">
    <property type="term" value="P:response to stress"/>
    <property type="evidence" value="ECO:0007669"/>
    <property type="project" value="TreeGrafter"/>
</dbReference>
<proteinExistence type="predicted"/>